<protein>
    <submittedName>
        <fullName evidence="5">Glycoside hydrolase family 31 protein</fullName>
    </submittedName>
</protein>
<evidence type="ECO:0000313" key="5">
    <source>
        <dbReference type="EMBL" id="MDC2890795.1"/>
    </source>
</evidence>
<keyword evidence="2 5" id="KW-0378">Hydrolase</keyword>
<keyword evidence="6" id="KW-1185">Reference proteome</keyword>
<dbReference type="InterPro" id="IPR025887">
    <property type="entry name" value="Glyco_hydro_31_N_dom"/>
</dbReference>
<organism evidence="5 6">
    <name type="scientific">Psychrosphaera algicola</name>
    <dbReference type="NCBI Taxonomy" id="3023714"/>
    <lineage>
        <taxon>Bacteria</taxon>
        <taxon>Pseudomonadati</taxon>
        <taxon>Pseudomonadota</taxon>
        <taxon>Gammaproteobacteria</taxon>
        <taxon>Alteromonadales</taxon>
        <taxon>Pseudoalteromonadaceae</taxon>
        <taxon>Psychrosphaera</taxon>
    </lineage>
</organism>
<evidence type="ECO:0000256" key="2">
    <source>
        <dbReference type="RuleBase" id="RU361185"/>
    </source>
</evidence>
<dbReference type="CDD" id="cd14752">
    <property type="entry name" value="GH31_N"/>
    <property type="match status" value="1"/>
</dbReference>
<sequence>MSKLGFRFRLQLGELLMGGGERVLGMNRRGHRLPLYNRAHYGYGTESKQMNFSIPAVVSSRKYTLLFDNTANGWMDLGHSQSNVLQFEATGGRKAYVVIGGTTYPNLLQHYVGVTGKQPLPPRWAFGNHASRFGYRNQNEVLETIALFREKRIPVDSIILDLYWFGAEIKGHMGNLDWDDNTFPAPESMISTLKQNGVNTVLITEPFILTSSKKWTEANENRALATDLGGKQTKTFDFFFGNTGLIDVFKADAQVWFGNVYKRLAAQGVAGVWGDLGEPEVHPKDMLHTLSNALNMQVTADEIHNVYGHQWADLVTTALTEYDVNGRPFMIMRSGFAGSQRFGMIHGLAT</sequence>
<feature type="domain" description="Glycoside hydrolase family 31 TIM barrel" evidence="3">
    <location>
        <begin position="119"/>
        <end position="345"/>
    </location>
</feature>
<comment type="caution">
    <text evidence="5">The sequence shown here is derived from an EMBL/GenBank/DDBJ whole genome shotgun (WGS) entry which is preliminary data.</text>
</comment>
<evidence type="ECO:0000259" key="3">
    <source>
        <dbReference type="Pfam" id="PF01055"/>
    </source>
</evidence>
<dbReference type="Gene3D" id="2.60.40.1760">
    <property type="entry name" value="glycosyl hydrolase (family 31)"/>
    <property type="match status" value="1"/>
</dbReference>
<dbReference type="SUPFAM" id="SSF74650">
    <property type="entry name" value="Galactose mutarotase-like"/>
    <property type="match status" value="1"/>
</dbReference>
<feature type="domain" description="Glycoside hydrolase family 31 N-terminal" evidence="4">
    <location>
        <begin position="4"/>
        <end position="76"/>
    </location>
</feature>
<keyword evidence="2" id="KW-0326">Glycosidase</keyword>
<gene>
    <name evidence="5" type="ORF">PN838_21170</name>
</gene>
<dbReference type="Pfam" id="PF13802">
    <property type="entry name" value="Gal_mutarotas_2"/>
    <property type="match status" value="1"/>
</dbReference>
<proteinExistence type="inferred from homology"/>
<dbReference type="EMBL" id="JAQOMS010000002">
    <property type="protein sequence ID" value="MDC2890795.1"/>
    <property type="molecule type" value="Genomic_DNA"/>
</dbReference>
<dbReference type="InterPro" id="IPR011013">
    <property type="entry name" value="Gal_mutarotase_sf_dom"/>
</dbReference>
<dbReference type="Gene3D" id="3.20.20.80">
    <property type="entry name" value="Glycosidases"/>
    <property type="match status" value="1"/>
</dbReference>
<reference evidence="5 6" key="1">
    <citation type="submission" date="2023-01" db="EMBL/GenBank/DDBJ databases">
        <title>Psychrosphaera sp. nov., isolated from marine algae.</title>
        <authorList>
            <person name="Bayburt H."/>
            <person name="Choi B.J."/>
            <person name="Kim J.M."/>
            <person name="Choi D.G."/>
            <person name="Jeon C.O."/>
        </authorList>
    </citation>
    <scope>NUCLEOTIDE SEQUENCE [LARGE SCALE GENOMIC DNA]</scope>
    <source>
        <strain evidence="5 6">G1-22</strain>
    </source>
</reference>
<dbReference type="InterPro" id="IPR051816">
    <property type="entry name" value="Glycosyl_Hydrolase_31"/>
</dbReference>
<evidence type="ECO:0000259" key="4">
    <source>
        <dbReference type="Pfam" id="PF13802"/>
    </source>
</evidence>
<dbReference type="Pfam" id="PF01055">
    <property type="entry name" value="Glyco_hydro_31_2nd"/>
    <property type="match status" value="1"/>
</dbReference>
<dbReference type="InterPro" id="IPR017853">
    <property type="entry name" value="GH"/>
</dbReference>
<dbReference type="GO" id="GO:0016787">
    <property type="term" value="F:hydrolase activity"/>
    <property type="evidence" value="ECO:0007669"/>
    <property type="project" value="UniProtKB-KW"/>
</dbReference>
<dbReference type="SUPFAM" id="SSF51445">
    <property type="entry name" value="(Trans)glycosidases"/>
    <property type="match status" value="1"/>
</dbReference>
<dbReference type="PANTHER" id="PTHR43863:SF2">
    <property type="entry name" value="MALTASE-GLUCOAMYLASE"/>
    <property type="match status" value="1"/>
</dbReference>
<accession>A0ABT5FHX1</accession>
<dbReference type="Proteomes" id="UP001528411">
    <property type="component" value="Unassembled WGS sequence"/>
</dbReference>
<name>A0ABT5FHX1_9GAMM</name>
<evidence type="ECO:0000313" key="6">
    <source>
        <dbReference type="Proteomes" id="UP001528411"/>
    </source>
</evidence>
<comment type="similarity">
    <text evidence="1 2">Belongs to the glycosyl hydrolase 31 family.</text>
</comment>
<dbReference type="RefSeq" id="WP_272181890.1">
    <property type="nucleotide sequence ID" value="NZ_JAQOMS010000002.1"/>
</dbReference>
<evidence type="ECO:0000256" key="1">
    <source>
        <dbReference type="ARBA" id="ARBA00007806"/>
    </source>
</evidence>
<dbReference type="PANTHER" id="PTHR43863">
    <property type="entry name" value="HYDROLASE, PUTATIVE (AFU_ORTHOLOGUE AFUA_1G03140)-RELATED"/>
    <property type="match status" value="1"/>
</dbReference>
<dbReference type="InterPro" id="IPR000322">
    <property type="entry name" value="Glyco_hydro_31_TIM"/>
</dbReference>